<comment type="catalytic activity">
    <reaction evidence="1">
        <text>a 1,2-diacyl-sn-glycero-3-phosphocholine + H2O = a 1,2-diacyl-sn-glycero-3-phosphate + choline + H(+)</text>
        <dbReference type="Rhea" id="RHEA:14445"/>
        <dbReference type="ChEBI" id="CHEBI:15354"/>
        <dbReference type="ChEBI" id="CHEBI:15377"/>
        <dbReference type="ChEBI" id="CHEBI:15378"/>
        <dbReference type="ChEBI" id="CHEBI:57643"/>
        <dbReference type="ChEBI" id="CHEBI:58608"/>
        <dbReference type="EC" id="3.1.4.4"/>
    </reaction>
</comment>
<organism evidence="8 9">
    <name type="scientific">Corallincola platygyrae</name>
    <dbReference type="NCBI Taxonomy" id="1193278"/>
    <lineage>
        <taxon>Bacteria</taxon>
        <taxon>Pseudomonadati</taxon>
        <taxon>Pseudomonadota</taxon>
        <taxon>Gammaproteobacteria</taxon>
        <taxon>Alteromonadales</taxon>
        <taxon>Psychromonadaceae</taxon>
        <taxon>Corallincola</taxon>
    </lineage>
</organism>
<dbReference type="PANTHER" id="PTHR43856">
    <property type="entry name" value="CARDIOLIPIN HYDROLASE"/>
    <property type="match status" value="1"/>
</dbReference>
<proteinExistence type="inferred from homology"/>
<evidence type="ECO:0000259" key="7">
    <source>
        <dbReference type="PROSITE" id="PS50035"/>
    </source>
</evidence>
<evidence type="ECO:0000256" key="3">
    <source>
        <dbReference type="ARBA" id="ARBA00012027"/>
    </source>
</evidence>
<evidence type="ECO:0000313" key="8">
    <source>
        <dbReference type="EMBL" id="MFD2094604.1"/>
    </source>
</evidence>
<dbReference type="Proteomes" id="UP001597380">
    <property type="component" value="Unassembled WGS sequence"/>
</dbReference>
<reference evidence="9" key="1">
    <citation type="journal article" date="2019" name="Int. J. Syst. Evol. Microbiol.">
        <title>The Global Catalogue of Microorganisms (GCM) 10K type strain sequencing project: providing services to taxonomists for standard genome sequencing and annotation.</title>
        <authorList>
            <consortium name="The Broad Institute Genomics Platform"/>
            <consortium name="The Broad Institute Genome Sequencing Center for Infectious Disease"/>
            <person name="Wu L."/>
            <person name="Ma J."/>
        </authorList>
    </citation>
    <scope>NUCLEOTIDE SEQUENCE [LARGE SCALE GENOMIC DNA]</scope>
    <source>
        <strain evidence="9">CGMCC 1.10992</strain>
    </source>
</reference>
<protein>
    <recommendedName>
        <fullName evidence="3">phospholipase D</fullName>
        <ecNumber evidence="3">3.1.4.4</ecNumber>
    </recommendedName>
</protein>
<dbReference type="CDD" id="cd09171">
    <property type="entry name" value="PLDc_vPLD6_like"/>
    <property type="match status" value="1"/>
</dbReference>
<dbReference type="SUPFAM" id="SSF56024">
    <property type="entry name" value="Phospholipase D/nuclease"/>
    <property type="match status" value="1"/>
</dbReference>
<evidence type="ECO:0000256" key="5">
    <source>
        <dbReference type="ARBA" id="ARBA00022963"/>
    </source>
</evidence>
<dbReference type="InterPro" id="IPR025202">
    <property type="entry name" value="PLD-like_dom"/>
</dbReference>
<evidence type="ECO:0000256" key="6">
    <source>
        <dbReference type="ARBA" id="ARBA00023098"/>
    </source>
</evidence>
<name>A0ABW4XIJ8_9GAMM</name>
<dbReference type="EC" id="3.1.4.4" evidence="3"/>
<keyword evidence="9" id="KW-1185">Reference proteome</keyword>
<dbReference type="InterPro" id="IPR001736">
    <property type="entry name" value="PLipase_D/transphosphatidylase"/>
</dbReference>
<evidence type="ECO:0000256" key="4">
    <source>
        <dbReference type="ARBA" id="ARBA00022801"/>
    </source>
</evidence>
<accession>A0ABW4XIJ8</accession>
<dbReference type="Gene3D" id="3.30.870.10">
    <property type="entry name" value="Endonuclease Chain A"/>
    <property type="match status" value="1"/>
</dbReference>
<gene>
    <name evidence="8" type="ORF">ACFSJ3_01285</name>
</gene>
<comment type="caution">
    <text evidence="8">The sequence shown here is derived from an EMBL/GenBank/DDBJ whole genome shotgun (WGS) entry which is preliminary data.</text>
</comment>
<dbReference type="RefSeq" id="WP_345338771.1">
    <property type="nucleotide sequence ID" value="NZ_BAABLI010000007.1"/>
</dbReference>
<dbReference type="PROSITE" id="PS50035">
    <property type="entry name" value="PLD"/>
    <property type="match status" value="1"/>
</dbReference>
<keyword evidence="4" id="KW-0378">Hydrolase</keyword>
<sequence>MEQPNIAELEHQLIESFADGRLDDDERRTLAATVAQLPSEKQSFLRNKAFAIAREQLSKSPGDSQAVIKTMNWLERVVKTLSTPTSNKKGVERACFSPGNTCLRQILDLCHQAKKSLDICVFTISDDRITEAILKAHRRGVTVRVVTDNDKANDAGSDVDYLQRKGVDLRMDTSPYHMHHKFMVVDGDTLLNGSFNWTRSATDKNEENILVTQSESLVKPFQKQFETLWAQFA</sequence>
<dbReference type="Pfam" id="PF13091">
    <property type="entry name" value="PLDc_2"/>
    <property type="match status" value="1"/>
</dbReference>
<feature type="domain" description="PLD phosphodiesterase" evidence="7">
    <location>
        <begin position="174"/>
        <end position="201"/>
    </location>
</feature>
<comment type="similarity">
    <text evidence="2">Belongs to the phospholipase D family.</text>
</comment>
<dbReference type="EMBL" id="JBHUHT010000004">
    <property type="protein sequence ID" value="MFD2094604.1"/>
    <property type="molecule type" value="Genomic_DNA"/>
</dbReference>
<evidence type="ECO:0000313" key="9">
    <source>
        <dbReference type="Proteomes" id="UP001597380"/>
    </source>
</evidence>
<dbReference type="PANTHER" id="PTHR43856:SF1">
    <property type="entry name" value="MITOCHONDRIAL CARDIOLIPIN HYDROLASE"/>
    <property type="match status" value="1"/>
</dbReference>
<evidence type="ECO:0000256" key="1">
    <source>
        <dbReference type="ARBA" id="ARBA00000798"/>
    </source>
</evidence>
<evidence type="ECO:0000256" key="2">
    <source>
        <dbReference type="ARBA" id="ARBA00008664"/>
    </source>
</evidence>
<dbReference type="SMART" id="SM00155">
    <property type="entry name" value="PLDc"/>
    <property type="match status" value="1"/>
</dbReference>
<keyword evidence="5" id="KW-0442">Lipid degradation</keyword>
<dbReference type="InterPro" id="IPR051406">
    <property type="entry name" value="PLD_domain"/>
</dbReference>
<keyword evidence="6" id="KW-0443">Lipid metabolism</keyword>